<dbReference type="EMBL" id="LXQA010644795">
    <property type="protein sequence ID" value="MCI63856.1"/>
    <property type="molecule type" value="Genomic_DNA"/>
</dbReference>
<feature type="non-terminal residue" evidence="1">
    <location>
        <position position="37"/>
    </location>
</feature>
<proteinExistence type="predicted"/>
<dbReference type="Proteomes" id="UP000265520">
    <property type="component" value="Unassembled WGS sequence"/>
</dbReference>
<evidence type="ECO:0000313" key="1">
    <source>
        <dbReference type="EMBL" id="MCI63856.1"/>
    </source>
</evidence>
<comment type="caution">
    <text evidence="1">The sequence shown here is derived from an EMBL/GenBank/DDBJ whole genome shotgun (WGS) entry which is preliminary data.</text>
</comment>
<name>A0A392TUR2_9FABA</name>
<dbReference type="AlphaFoldDB" id="A0A392TUR2"/>
<keyword evidence="2" id="KW-1185">Reference proteome</keyword>
<organism evidence="1 2">
    <name type="scientific">Trifolium medium</name>
    <dbReference type="NCBI Taxonomy" id="97028"/>
    <lineage>
        <taxon>Eukaryota</taxon>
        <taxon>Viridiplantae</taxon>
        <taxon>Streptophyta</taxon>
        <taxon>Embryophyta</taxon>
        <taxon>Tracheophyta</taxon>
        <taxon>Spermatophyta</taxon>
        <taxon>Magnoliopsida</taxon>
        <taxon>eudicotyledons</taxon>
        <taxon>Gunneridae</taxon>
        <taxon>Pentapetalae</taxon>
        <taxon>rosids</taxon>
        <taxon>fabids</taxon>
        <taxon>Fabales</taxon>
        <taxon>Fabaceae</taxon>
        <taxon>Papilionoideae</taxon>
        <taxon>50 kb inversion clade</taxon>
        <taxon>NPAAA clade</taxon>
        <taxon>Hologalegina</taxon>
        <taxon>IRL clade</taxon>
        <taxon>Trifolieae</taxon>
        <taxon>Trifolium</taxon>
    </lineage>
</organism>
<accession>A0A392TUR2</accession>
<evidence type="ECO:0000313" key="2">
    <source>
        <dbReference type="Proteomes" id="UP000265520"/>
    </source>
</evidence>
<reference evidence="1 2" key="1">
    <citation type="journal article" date="2018" name="Front. Plant Sci.">
        <title>Red Clover (Trifolium pratense) and Zigzag Clover (T. medium) - A Picture of Genomic Similarities and Differences.</title>
        <authorList>
            <person name="Dluhosova J."/>
            <person name="Istvanek J."/>
            <person name="Nedelnik J."/>
            <person name="Repkova J."/>
        </authorList>
    </citation>
    <scope>NUCLEOTIDE SEQUENCE [LARGE SCALE GENOMIC DNA]</scope>
    <source>
        <strain evidence="2">cv. 10/8</strain>
        <tissue evidence="1">Leaf</tissue>
    </source>
</reference>
<protein>
    <submittedName>
        <fullName evidence="1">Uncharacterized protein</fullName>
    </submittedName>
</protein>
<sequence length="37" mass="4098">MYARSHMREELTVLSGFNEASSLGKYLGVPLMGRAPK</sequence>